<protein>
    <recommendedName>
        <fullName evidence="3">Metallothionein</fullName>
    </recommendedName>
</protein>
<reference evidence="1" key="2">
    <citation type="submission" date="2020-08" db="EMBL/GenBank/DDBJ databases">
        <title>Draft Genome Sequence of Cumin Blight Pathogen Alternaria burnsii.</title>
        <authorList>
            <person name="Feng Z."/>
        </authorList>
    </citation>
    <scope>NUCLEOTIDE SEQUENCE</scope>
    <source>
        <strain evidence="1">CBS107.38</strain>
    </source>
</reference>
<gene>
    <name evidence="1" type="ORF">GT037_009880</name>
</gene>
<dbReference type="GeneID" id="62208105"/>
<dbReference type="AlphaFoldDB" id="A0A8H7AUT8"/>
<dbReference type="RefSeq" id="XP_038782341.1">
    <property type="nucleotide sequence ID" value="XM_038934927.1"/>
</dbReference>
<evidence type="ECO:0000313" key="1">
    <source>
        <dbReference type="EMBL" id="KAF7671981.1"/>
    </source>
</evidence>
<dbReference type="EMBL" id="JAAABM010000018">
    <property type="protein sequence ID" value="KAF7671981.1"/>
    <property type="molecule type" value="Genomic_DNA"/>
</dbReference>
<keyword evidence="2" id="KW-1185">Reference proteome</keyword>
<evidence type="ECO:0008006" key="3">
    <source>
        <dbReference type="Google" id="ProtNLM"/>
    </source>
</evidence>
<sequence length="63" mass="6592">MACSSGSGADTSSCNCAKFVQGGVNGTCHSCGCPVNWHSKAAGGTKKENKKYVHVPRPMRLSY</sequence>
<comment type="caution">
    <text evidence="1">The sequence shown here is derived from an EMBL/GenBank/DDBJ whole genome shotgun (WGS) entry which is preliminary data.</text>
</comment>
<organism evidence="1 2">
    <name type="scientific">Alternaria burnsii</name>
    <dbReference type="NCBI Taxonomy" id="1187904"/>
    <lineage>
        <taxon>Eukaryota</taxon>
        <taxon>Fungi</taxon>
        <taxon>Dikarya</taxon>
        <taxon>Ascomycota</taxon>
        <taxon>Pezizomycotina</taxon>
        <taxon>Dothideomycetes</taxon>
        <taxon>Pleosporomycetidae</taxon>
        <taxon>Pleosporales</taxon>
        <taxon>Pleosporineae</taxon>
        <taxon>Pleosporaceae</taxon>
        <taxon>Alternaria</taxon>
        <taxon>Alternaria sect. Alternaria</taxon>
    </lineage>
</organism>
<proteinExistence type="predicted"/>
<dbReference type="Proteomes" id="UP000596902">
    <property type="component" value="Unassembled WGS sequence"/>
</dbReference>
<name>A0A8H7AUT8_9PLEO</name>
<reference evidence="1" key="1">
    <citation type="submission" date="2020-01" db="EMBL/GenBank/DDBJ databases">
        <authorList>
            <person name="Feng Z.H.Z."/>
        </authorList>
    </citation>
    <scope>NUCLEOTIDE SEQUENCE</scope>
    <source>
        <strain evidence="1">CBS107.38</strain>
    </source>
</reference>
<accession>A0A8H7AUT8</accession>
<evidence type="ECO:0000313" key="2">
    <source>
        <dbReference type="Proteomes" id="UP000596902"/>
    </source>
</evidence>